<dbReference type="Gene3D" id="1.10.10.2840">
    <property type="entry name" value="PucR C-terminal helix-turn-helix domain"/>
    <property type="match status" value="1"/>
</dbReference>
<dbReference type="InterPro" id="IPR051448">
    <property type="entry name" value="CdaR-like_regulators"/>
</dbReference>
<keyword evidence="5" id="KW-1185">Reference proteome</keyword>
<proteinExistence type="inferred from homology"/>
<evidence type="ECO:0000313" key="4">
    <source>
        <dbReference type="EMBL" id="SNV22517.1"/>
    </source>
</evidence>
<dbReference type="AlphaFoldDB" id="A0A239VJX1"/>
<comment type="similarity">
    <text evidence="1">Belongs to the CdaR family.</text>
</comment>
<name>A0A239VJX1_9MICO</name>
<dbReference type="Pfam" id="PF13556">
    <property type="entry name" value="HTH_30"/>
    <property type="match status" value="1"/>
</dbReference>
<dbReference type="GeneID" id="63459763"/>
<dbReference type="RefSeq" id="WP_084441321.1">
    <property type="nucleotide sequence ID" value="NZ_JAAFNI010000001.1"/>
</dbReference>
<dbReference type="STRING" id="1121387.GCA_000429885_02220"/>
<dbReference type="InterPro" id="IPR025736">
    <property type="entry name" value="PucR_C-HTH_dom"/>
</dbReference>
<dbReference type="KEGG" id="dco:SAMEA4475696_1554"/>
<protein>
    <submittedName>
        <fullName evidence="4">Carbohydrate diacid transcriptional activator CdaR</fullName>
    </submittedName>
</protein>
<feature type="domain" description="PucR C-terminal helix-turn-helix" evidence="2">
    <location>
        <begin position="325"/>
        <end position="382"/>
    </location>
</feature>
<sequence length="401" mass="43589">MSPDHSRPTQIRTSTLDAITASADHITAAVRSCLEERLAWYSRLPADTRSWVGILAQSAIRAFIAWYRAGQREGESFASVFSLAPRELTRSISLSQTVELTRTVVSVVEEHVMALAAADEIDAVRAAVATFSREVAFSAARAYAVAAESRGAWDARMESLVVDAVMRGEYDDDVVSRAATIGWHDRHSVFVVVGETPHAADEAVDQMRSHLRRQRIDSLFSVQGRRLVLMIGGAENPGKTVSELSHCFGPGPLVYGPSVAHLMTANKSAHAALAGSRACPGWVNAPRPVAAEELLPERILDGDVTARRHLVEHVFTPLDALGNGLLETADSYLRCGRSVEATARSLFVHANTVRYRLSRIEEHIGYDLTNPREAYVVEVALTVGRLEAAAASRADDGATRQ</sequence>
<evidence type="ECO:0000313" key="5">
    <source>
        <dbReference type="Proteomes" id="UP000242637"/>
    </source>
</evidence>
<organism evidence="4 5">
    <name type="scientific">Dermatophilus congolensis</name>
    <dbReference type="NCBI Taxonomy" id="1863"/>
    <lineage>
        <taxon>Bacteria</taxon>
        <taxon>Bacillati</taxon>
        <taxon>Actinomycetota</taxon>
        <taxon>Actinomycetes</taxon>
        <taxon>Micrococcales</taxon>
        <taxon>Dermatophilaceae</taxon>
        <taxon>Dermatophilus</taxon>
    </lineage>
</organism>
<evidence type="ECO:0000259" key="2">
    <source>
        <dbReference type="Pfam" id="PF13556"/>
    </source>
</evidence>
<gene>
    <name evidence="4" type="ORF">SAMEA4475696_01554</name>
</gene>
<evidence type="ECO:0000259" key="3">
    <source>
        <dbReference type="Pfam" id="PF17853"/>
    </source>
</evidence>
<dbReference type="InterPro" id="IPR041522">
    <property type="entry name" value="CdaR_GGDEF"/>
</dbReference>
<dbReference type="PANTHER" id="PTHR33744:SF7">
    <property type="entry name" value="PUCR FAMILY TRANSCRIPTIONAL REGULATOR"/>
    <property type="match status" value="1"/>
</dbReference>
<feature type="domain" description="CdaR GGDEF-like" evidence="3">
    <location>
        <begin position="168"/>
        <end position="274"/>
    </location>
</feature>
<dbReference type="EMBL" id="LT906453">
    <property type="protein sequence ID" value="SNV22517.1"/>
    <property type="molecule type" value="Genomic_DNA"/>
</dbReference>
<dbReference type="Proteomes" id="UP000242637">
    <property type="component" value="Chromosome 1"/>
</dbReference>
<reference evidence="4 5" key="1">
    <citation type="submission" date="2017-06" db="EMBL/GenBank/DDBJ databases">
        <authorList>
            <consortium name="Pathogen Informatics"/>
        </authorList>
    </citation>
    <scope>NUCLEOTIDE SEQUENCE [LARGE SCALE GENOMIC DNA]</scope>
    <source>
        <strain evidence="4 5">NCTC13039</strain>
    </source>
</reference>
<dbReference type="PANTHER" id="PTHR33744">
    <property type="entry name" value="CARBOHYDRATE DIACID REGULATOR"/>
    <property type="match status" value="1"/>
</dbReference>
<dbReference type="Pfam" id="PF17853">
    <property type="entry name" value="GGDEF_2"/>
    <property type="match status" value="1"/>
</dbReference>
<evidence type="ECO:0000256" key="1">
    <source>
        <dbReference type="ARBA" id="ARBA00006754"/>
    </source>
</evidence>
<accession>A0A239VJX1</accession>
<dbReference type="OrthoDB" id="3246591at2"/>
<dbReference type="InterPro" id="IPR042070">
    <property type="entry name" value="PucR_C-HTH_sf"/>
</dbReference>